<name>A0ABU2WN86_9GAMM</name>
<dbReference type="Proteomes" id="UP001254608">
    <property type="component" value="Unassembled WGS sequence"/>
</dbReference>
<feature type="non-terminal residue" evidence="1">
    <location>
        <position position="78"/>
    </location>
</feature>
<comment type="caution">
    <text evidence="1">The sequence shown here is derived from an EMBL/GenBank/DDBJ whole genome shotgun (WGS) entry which is preliminary data.</text>
</comment>
<evidence type="ECO:0000313" key="1">
    <source>
        <dbReference type="EMBL" id="MDT0499338.1"/>
    </source>
</evidence>
<reference evidence="1 2" key="1">
    <citation type="submission" date="2023-09" db="EMBL/GenBank/DDBJ databases">
        <authorList>
            <person name="Rey-Velasco X."/>
        </authorList>
    </citation>
    <scope>NUCLEOTIDE SEQUENCE [LARGE SCALE GENOMIC DNA]</scope>
    <source>
        <strain evidence="1 2">W345</strain>
    </source>
</reference>
<evidence type="ECO:0000313" key="2">
    <source>
        <dbReference type="Proteomes" id="UP001254608"/>
    </source>
</evidence>
<accession>A0ABU2WN86</accession>
<gene>
    <name evidence="1" type="ORF">RM530_18525</name>
</gene>
<feature type="non-terminal residue" evidence="1">
    <location>
        <position position="1"/>
    </location>
</feature>
<sequence>VARLLPPESADVKVVAAEVGVSADTLERWRSEALASGKKSGGWTAVARFESVLATAAMSEAQKAAWCREKGLFPSELE</sequence>
<keyword evidence="2" id="KW-1185">Reference proteome</keyword>
<proteinExistence type="predicted"/>
<dbReference type="EMBL" id="JAVRIC010000094">
    <property type="protein sequence ID" value="MDT0499338.1"/>
    <property type="molecule type" value="Genomic_DNA"/>
</dbReference>
<organism evidence="1 2">
    <name type="scientific">Banduia mediterranea</name>
    <dbReference type="NCBI Taxonomy" id="3075609"/>
    <lineage>
        <taxon>Bacteria</taxon>
        <taxon>Pseudomonadati</taxon>
        <taxon>Pseudomonadota</taxon>
        <taxon>Gammaproteobacteria</taxon>
        <taxon>Nevskiales</taxon>
        <taxon>Algiphilaceae</taxon>
        <taxon>Banduia</taxon>
    </lineage>
</organism>
<protein>
    <submittedName>
        <fullName evidence="1">IS3 family transposase</fullName>
    </submittedName>
</protein>